<dbReference type="PANTHER" id="PTHR24208">
    <property type="entry name" value="LIM/HOMEOBOX PROTEIN LHX"/>
    <property type="match status" value="1"/>
</dbReference>
<keyword evidence="11" id="KW-1185">Reference proteome</keyword>
<dbReference type="GO" id="GO:0046872">
    <property type="term" value="F:metal ion binding"/>
    <property type="evidence" value="ECO:0007669"/>
    <property type="project" value="UniProtKB-KW"/>
</dbReference>
<keyword evidence="2 8" id="KW-0479">Metal-binding</keyword>
<organism evidence="10 11">
    <name type="scientific">Elysia crispata</name>
    <name type="common">lettuce slug</name>
    <dbReference type="NCBI Taxonomy" id="231223"/>
    <lineage>
        <taxon>Eukaryota</taxon>
        <taxon>Metazoa</taxon>
        <taxon>Spiralia</taxon>
        <taxon>Lophotrochozoa</taxon>
        <taxon>Mollusca</taxon>
        <taxon>Gastropoda</taxon>
        <taxon>Heterobranchia</taxon>
        <taxon>Euthyneura</taxon>
        <taxon>Panpulmonata</taxon>
        <taxon>Sacoglossa</taxon>
        <taxon>Placobranchoidea</taxon>
        <taxon>Plakobranchidae</taxon>
        <taxon>Elysia</taxon>
    </lineage>
</organism>
<keyword evidence="7" id="KW-0539">Nucleus</keyword>
<dbReference type="GO" id="GO:0000981">
    <property type="term" value="F:DNA-binding transcription factor activity, RNA polymerase II-specific"/>
    <property type="evidence" value="ECO:0007669"/>
    <property type="project" value="TreeGrafter"/>
</dbReference>
<evidence type="ECO:0000256" key="3">
    <source>
        <dbReference type="ARBA" id="ARBA00022833"/>
    </source>
</evidence>
<sequence length="152" mass="17604">MGHEWSALRHKLSLCSSCDRRLDNWYIQNRGRLYCRRDYLAKFKDACNGCSHVISGPVMVAGEHRFHPECFQCCLCQAFIGDGESYALVERSFLYWRSLETASLMLWWSGHFSTGVHWRQRVLCFGGAVISLLAFIGDGESYALVERSFLYW</sequence>
<evidence type="ECO:0000256" key="4">
    <source>
        <dbReference type="ARBA" id="ARBA00023038"/>
    </source>
</evidence>
<dbReference type="EMBL" id="JAWDGP010006236">
    <property type="protein sequence ID" value="KAK3745190.1"/>
    <property type="molecule type" value="Genomic_DNA"/>
</dbReference>
<evidence type="ECO:0000256" key="7">
    <source>
        <dbReference type="ARBA" id="ARBA00023242"/>
    </source>
</evidence>
<reference evidence="10" key="1">
    <citation type="journal article" date="2023" name="G3 (Bethesda)">
        <title>A reference genome for the long-term kleptoplast-retaining sea slug Elysia crispata morphotype clarki.</title>
        <authorList>
            <person name="Eastman K.E."/>
            <person name="Pendleton A.L."/>
            <person name="Shaikh M.A."/>
            <person name="Suttiyut T."/>
            <person name="Ogas R."/>
            <person name="Tomko P."/>
            <person name="Gavelis G."/>
            <person name="Widhalm J.R."/>
            <person name="Wisecaver J.H."/>
        </authorList>
    </citation>
    <scope>NUCLEOTIDE SEQUENCE</scope>
    <source>
        <strain evidence="10">ECLA1</strain>
    </source>
</reference>
<evidence type="ECO:0000259" key="9">
    <source>
        <dbReference type="PROSITE" id="PS50023"/>
    </source>
</evidence>
<keyword evidence="6" id="KW-0371">Homeobox</keyword>
<dbReference type="SUPFAM" id="SSF57716">
    <property type="entry name" value="Glucocorticoid receptor-like (DNA-binding domain)"/>
    <property type="match status" value="2"/>
</dbReference>
<evidence type="ECO:0000256" key="8">
    <source>
        <dbReference type="PROSITE-ProRule" id="PRU00125"/>
    </source>
</evidence>
<dbReference type="SMART" id="SM00132">
    <property type="entry name" value="LIM"/>
    <property type="match status" value="1"/>
</dbReference>
<dbReference type="InterPro" id="IPR050453">
    <property type="entry name" value="LIM_Homeobox_TF"/>
</dbReference>
<name>A0AAE0YHB6_9GAST</name>
<dbReference type="GO" id="GO:0005634">
    <property type="term" value="C:nucleus"/>
    <property type="evidence" value="ECO:0007669"/>
    <property type="project" value="UniProtKB-SubCell"/>
</dbReference>
<dbReference type="Gene3D" id="2.10.110.10">
    <property type="entry name" value="Cysteine Rich Protein"/>
    <property type="match status" value="2"/>
</dbReference>
<comment type="subcellular location">
    <subcellularLocation>
        <location evidence="1">Nucleus</location>
    </subcellularLocation>
</comment>
<gene>
    <name evidence="10" type="ORF">RRG08_012375</name>
</gene>
<dbReference type="PROSITE" id="PS00478">
    <property type="entry name" value="LIM_DOMAIN_1"/>
    <property type="match status" value="1"/>
</dbReference>
<comment type="caution">
    <text evidence="10">The sequence shown here is derived from an EMBL/GenBank/DDBJ whole genome shotgun (WGS) entry which is preliminary data.</text>
</comment>
<keyword evidence="5" id="KW-0238">DNA-binding</keyword>
<proteinExistence type="predicted"/>
<dbReference type="Pfam" id="PF00412">
    <property type="entry name" value="LIM"/>
    <property type="match status" value="1"/>
</dbReference>
<evidence type="ECO:0000256" key="5">
    <source>
        <dbReference type="ARBA" id="ARBA00023125"/>
    </source>
</evidence>
<evidence type="ECO:0000313" key="11">
    <source>
        <dbReference type="Proteomes" id="UP001283361"/>
    </source>
</evidence>
<dbReference type="AlphaFoldDB" id="A0AAE0YHB6"/>
<evidence type="ECO:0000256" key="6">
    <source>
        <dbReference type="ARBA" id="ARBA00023155"/>
    </source>
</evidence>
<dbReference type="GO" id="GO:0000977">
    <property type="term" value="F:RNA polymerase II transcription regulatory region sequence-specific DNA binding"/>
    <property type="evidence" value="ECO:0007669"/>
    <property type="project" value="TreeGrafter"/>
</dbReference>
<dbReference type="InterPro" id="IPR001781">
    <property type="entry name" value="Znf_LIM"/>
</dbReference>
<dbReference type="GO" id="GO:0030182">
    <property type="term" value="P:neuron differentiation"/>
    <property type="evidence" value="ECO:0007669"/>
    <property type="project" value="TreeGrafter"/>
</dbReference>
<protein>
    <recommendedName>
        <fullName evidence="9">LIM zinc-binding domain-containing protein</fullName>
    </recommendedName>
</protein>
<accession>A0AAE0YHB6</accession>
<evidence type="ECO:0000256" key="1">
    <source>
        <dbReference type="ARBA" id="ARBA00004123"/>
    </source>
</evidence>
<keyword evidence="4 8" id="KW-0440">LIM domain</keyword>
<keyword evidence="3 8" id="KW-0862">Zinc</keyword>
<dbReference type="Proteomes" id="UP001283361">
    <property type="component" value="Unassembled WGS sequence"/>
</dbReference>
<evidence type="ECO:0000313" key="10">
    <source>
        <dbReference type="EMBL" id="KAK3745190.1"/>
    </source>
</evidence>
<evidence type="ECO:0000256" key="2">
    <source>
        <dbReference type="ARBA" id="ARBA00022723"/>
    </source>
</evidence>
<dbReference type="PROSITE" id="PS50023">
    <property type="entry name" value="LIM_DOMAIN_2"/>
    <property type="match status" value="1"/>
</dbReference>
<dbReference type="PANTHER" id="PTHR24208:SF166">
    <property type="entry name" value="LIM HOMEOBOX TRANSCRIPTION FACTOR 1 ALPHA, ISOFORM B"/>
    <property type="match status" value="1"/>
</dbReference>
<feature type="domain" description="LIM zinc-binding" evidence="9">
    <location>
        <begin position="45"/>
        <end position="105"/>
    </location>
</feature>